<dbReference type="KEGG" id="cbr:CBG_25858"/>
<dbReference type="RefSeq" id="XP_045099376.1">
    <property type="nucleotide sequence ID" value="XM_045243828.1"/>
</dbReference>
<proteinExistence type="predicted"/>
<dbReference type="CTD" id="68917340"/>
<keyword evidence="2" id="KW-1185">Reference proteome</keyword>
<dbReference type="Proteomes" id="UP000008549">
    <property type="component" value="Unassembled WGS sequence"/>
</dbReference>
<sequence>MFLGVSVSKKTS</sequence>
<dbReference type="EMBL" id="HE601226">
    <property type="protein sequence ID" value="CAR99815.1"/>
    <property type="molecule type" value="Genomic_DNA"/>
</dbReference>
<reference evidence="1 2" key="2">
    <citation type="journal article" date="2011" name="PLoS Genet.">
        <title>Caenorhabditis briggsae recombinant inbred line genotypes reveal inter-strain incompatibility and the evolution of recombination.</title>
        <authorList>
            <person name="Ross J.A."/>
            <person name="Koboldt D.C."/>
            <person name="Staisch J.E."/>
            <person name="Chamberlin H.M."/>
            <person name="Gupta B.P."/>
            <person name="Miller R.D."/>
            <person name="Baird S.E."/>
            <person name="Haag E.S."/>
        </authorList>
    </citation>
    <scope>NUCLEOTIDE SEQUENCE [LARGE SCALE GENOMIC DNA]</scope>
    <source>
        <strain evidence="1 2">AF16</strain>
    </source>
</reference>
<protein>
    <submittedName>
        <fullName evidence="1">Protein CBG25858</fullName>
    </submittedName>
</protein>
<dbReference type="GeneID" id="68917340"/>
<dbReference type="InParanoid" id="B6IIT5"/>
<evidence type="ECO:0000313" key="2">
    <source>
        <dbReference type="Proteomes" id="UP000008549"/>
    </source>
</evidence>
<organism evidence="1 2">
    <name type="scientific">Caenorhabditis briggsae</name>
    <dbReference type="NCBI Taxonomy" id="6238"/>
    <lineage>
        <taxon>Eukaryota</taxon>
        <taxon>Metazoa</taxon>
        <taxon>Ecdysozoa</taxon>
        <taxon>Nematoda</taxon>
        <taxon>Chromadorea</taxon>
        <taxon>Rhabditida</taxon>
        <taxon>Rhabditina</taxon>
        <taxon>Rhabditomorpha</taxon>
        <taxon>Rhabditoidea</taxon>
        <taxon>Rhabditidae</taxon>
        <taxon>Peloderinae</taxon>
        <taxon>Caenorhabditis</taxon>
    </lineage>
</organism>
<evidence type="ECO:0000313" key="1">
    <source>
        <dbReference type="EMBL" id="CAR99815.1"/>
    </source>
</evidence>
<reference evidence="1 2" key="1">
    <citation type="journal article" date="2003" name="PLoS Biol.">
        <title>The genome sequence of Caenorhabditis briggsae: a platform for comparative genomics.</title>
        <authorList>
            <person name="Stein L.D."/>
            <person name="Bao Z."/>
            <person name="Blasiar D."/>
            <person name="Blumenthal T."/>
            <person name="Brent M.R."/>
            <person name="Chen N."/>
            <person name="Chinwalla A."/>
            <person name="Clarke L."/>
            <person name="Clee C."/>
            <person name="Coghlan A."/>
            <person name="Coulson A."/>
            <person name="D'Eustachio P."/>
            <person name="Fitch D.H."/>
            <person name="Fulton L.A."/>
            <person name="Fulton R.E."/>
            <person name="Griffiths-Jones S."/>
            <person name="Harris T.W."/>
            <person name="Hillier L.W."/>
            <person name="Kamath R."/>
            <person name="Kuwabara P.E."/>
            <person name="Mardis E.R."/>
            <person name="Marra M.A."/>
            <person name="Miner T.L."/>
            <person name="Minx P."/>
            <person name="Mullikin J.C."/>
            <person name="Plumb R.W."/>
            <person name="Rogers J."/>
            <person name="Schein J.E."/>
            <person name="Sohrmann M."/>
            <person name="Spieth J."/>
            <person name="Stajich J.E."/>
            <person name="Wei C."/>
            <person name="Willey D."/>
            <person name="Wilson R.K."/>
            <person name="Durbin R."/>
            <person name="Waterston R.H."/>
        </authorList>
    </citation>
    <scope>NUCLEOTIDE SEQUENCE [LARGE SCALE GENOMIC DNA]</scope>
    <source>
        <strain evidence="1 2">AF16</strain>
    </source>
</reference>
<accession>B6IIT5</accession>
<name>B6IIT5_CAEBR</name>
<gene>
    <name evidence="1" type="ORF">CBG25858</name>
    <name evidence="1" type="ORF">CBG_25858</name>
</gene>